<reference evidence="1" key="1">
    <citation type="submission" date="2024-03" db="EMBL/GenBank/DDBJ databases">
        <title>Isolation and characterization of a phage collection against Pseudomonas putida.</title>
        <authorList>
            <person name="Brauer A."/>
            <person name="Rosendahl S."/>
            <person name="Kangsep A."/>
            <person name="Rikberg R."/>
            <person name="Lewanczyk A.C."/>
            <person name="Horak R."/>
            <person name="Tamman H."/>
        </authorList>
    </citation>
    <scope>NUCLEOTIDE SEQUENCE</scope>
</reference>
<name>A0AAX4MY16_9CAUD</name>
<proteinExistence type="predicted"/>
<evidence type="ECO:0000313" key="1">
    <source>
        <dbReference type="EMBL" id="WYV99315.1"/>
    </source>
</evidence>
<organism evidence="1 2">
    <name type="scientific">Pseudomonas phage vB_PpuM-KoPa-4</name>
    <dbReference type="NCBI Taxonomy" id="3132618"/>
    <lineage>
        <taxon>Viruses</taxon>
        <taxon>Duplodnaviria</taxon>
        <taxon>Heunggongvirae</taxon>
        <taxon>Uroviricota</taxon>
        <taxon>Caudoviricetes</taxon>
        <taxon>Vandenendeviridae</taxon>
        <taxon>Gorskivirinae</taxon>
        <taxon>Tartuvirus</taxon>
        <taxon>Tartuvirus kopa4</taxon>
    </lineage>
</organism>
<keyword evidence="2" id="KW-1185">Reference proteome</keyword>
<protein>
    <submittedName>
        <fullName evidence="1">Uncharacterized protein</fullName>
    </submittedName>
</protein>
<dbReference type="EMBL" id="PP496414">
    <property type="protein sequence ID" value="WYV99315.1"/>
    <property type="molecule type" value="Genomic_DNA"/>
</dbReference>
<gene>
    <name evidence="1" type="ORF">KoPa4_00147</name>
</gene>
<dbReference type="Proteomes" id="UP001433872">
    <property type="component" value="Segment"/>
</dbReference>
<evidence type="ECO:0000313" key="2">
    <source>
        <dbReference type="Proteomes" id="UP001433872"/>
    </source>
</evidence>
<sequence length="70" mass="7781">MIDERRRKTIAICKSCEVKVFVKGPFKGVVHIIQSGDCVAVDASDGGERIQELINALQKAKEFVNEMEAM</sequence>
<accession>A0AAX4MY16</accession>